<dbReference type="SUPFAM" id="SSF51126">
    <property type="entry name" value="Pectin lyase-like"/>
    <property type="match status" value="1"/>
</dbReference>
<evidence type="ECO:0000313" key="2">
    <source>
        <dbReference type="Proteomes" id="UP001259832"/>
    </source>
</evidence>
<organism evidence="1 2">
    <name type="scientific">Phytophthora citrophthora</name>
    <dbReference type="NCBI Taxonomy" id="4793"/>
    <lineage>
        <taxon>Eukaryota</taxon>
        <taxon>Sar</taxon>
        <taxon>Stramenopiles</taxon>
        <taxon>Oomycota</taxon>
        <taxon>Peronosporomycetes</taxon>
        <taxon>Peronosporales</taxon>
        <taxon>Peronosporaceae</taxon>
        <taxon>Phytophthora</taxon>
    </lineage>
</organism>
<keyword evidence="1" id="KW-0456">Lyase</keyword>
<sequence length="65" mass="7695">MLEDLGITISNSDFEGKTEFSSSWYGHHYWGFLIIGKKTEISLIDNYIHELSGRWHFFEEMSCIF</sequence>
<dbReference type="Gene3D" id="2.160.20.10">
    <property type="entry name" value="Single-stranded right-handed beta-helix, Pectin lyase-like"/>
    <property type="match status" value="1"/>
</dbReference>
<reference evidence="1" key="1">
    <citation type="submission" date="2023-08" db="EMBL/GenBank/DDBJ databases">
        <title>Reference Genome Resource for the Citrus Pathogen Phytophthora citrophthora.</title>
        <authorList>
            <person name="Moller H."/>
            <person name="Coetzee B."/>
            <person name="Rose L.J."/>
            <person name="Van Niekerk J.M."/>
        </authorList>
    </citation>
    <scope>NUCLEOTIDE SEQUENCE</scope>
    <source>
        <strain evidence="1">STE-U-9442</strain>
    </source>
</reference>
<dbReference type="EMBL" id="JASMQC010000012">
    <property type="protein sequence ID" value="KAK1941551.1"/>
    <property type="molecule type" value="Genomic_DNA"/>
</dbReference>
<proteinExistence type="predicted"/>
<dbReference type="InterPro" id="IPR012334">
    <property type="entry name" value="Pectin_lyas_fold"/>
</dbReference>
<dbReference type="InterPro" id="IPR011050">
    <property type="entry name" value="Pectin_lyase_fold/virulence"/>
</dbReference>
<protein>
    <submittedName>
        <fullName evidence="1">Pectin lyase F</fullName>
    </submittedName>
</protein>
<dbReference type="GO" id="GO:0016829">
    <property type="term" value="F:lyase activity"/>
    <property type="evidence" value="ECO:0007669"/>
    <property type="project" value="UniProtKB-KW"/>
</dbReference>
<evidence type="ECO:0000313" key="1">
    <source>
        <dbReference type="EMBL" id="KAK1941551.1"/>
    </source>
</evidence>
<dbReference type="Proteomes" id="UP001259832">
    <property type="component" value="Unassembled WGS sequence"/>
</dbReference>
<accession>A0AAD9GPA1</accession>
<name>A0AAD9GPA1_9STRA</name>
<gene>
    <name evidence="1" type="ORF">P3T76_007417</name>
</gene>
<comment type="caution">
    <text evidence="1">The sequence shown here is derived from an EMBL/GenBank/DDBJ whole genome shotgun (WGS) entry which is preliminary data.</text>
</comment>
<dbReference type="AlphaFoldDB" id="A0AAD9GPA1"/>
<keyword evidence="2" id="KW-1185">Reference proteome</keyword>